<reference evidence="1" key="1">
    <citation type="submission" date="2021-02" db="EMBL/GenBank/DDBJ databases">
        <authorList>
            <person name="Nowell W R."/>
        </authorList>
    </citation>
    <scope>NUCLEOTIDE SEQUENCE</scope>
</reference>
<sequence>LREILDTCIKDNTNENQWQLLLDWIELKLNSNLIELQLKEIKVMLLLNIYYEYYCNNQLSSINTLLEFIENYLELSSEELRLFRIFIKPEEFLIGYSIENINDADRNFLNDIFKLDCTDEFELSLRYMLVNLIAMILLGGEQSFLWTFTFRPLTLQNTY</sequence>
<proteinExistence type="predicted"/>
<evidence type="ECO:0000313" key="1">
    <source>
        <dbReference type="EMBL" id="CAF4301121.1"/>
    </source>
</evidence>
<organism evidence="1 2">
    <name type="scientific">Rotaria sordida</name>
    <dbReference type="NCBI Taxonomy" id="392033"/>
    <lineage>
        <taxon>Eukaryota</taxon>
        <taxon>Metazoa</taxon>
        <taxon>Spiralia</taxon>
        <taxon>Gnathifera</taxon>
        <taxon>Rotifera</taxon>
        <taxon>Eurotatoria</taxon>
        <taxon>Bdelloidea</taxon>
        <taxon>Philodinida</taxon>
        <taxon>Philodinidae</taxon>
        <taxon>Rotaria</taxon>
    </lineage>
</organism>
<dbReference type="Proteomes" id="UP000663836">
    <property type="component" value="Unassembled WGS sequence"/>
</dbReference>
<evidence type="ECO:0000313" key="2">
    <source>
        <dbReference type="Proteomes" id="UP000663836"/>
    </source>
</evidence>
<accession>A0A820I0T9</accession>
<protein>
    <submittedName>
        <fullName evidence="1">Uncharacterized protein</fullName>
    </submittedName>
</protein>
<dbReference type="EMBL" id="CAJOBD010035715">
    <property type="protein sequence ID" value="CAF4301121.1"/>
    <property type="molecule type" value="Genomic_DNA"/>
</dbReference>
<feature type="non-terminal residue" evidence="1">
    <location>
        <position position="1"/>
    </location>
</feature>
<feature type="non-terminal residue" evidence="1">
    <location>
        <position position="159"/>
    </location>
</feature>
<comment type="caution">
    <text evidence="1">The sequence shown here is derived from an EMBL/GenBank/DDBJ whole genome shotgun (WGS) entry which is preliminary data.</text>
</comment>
<name>A0A820I0T9_9BILA</name>
<gene>
    <name evidence="1" type="ORF">JBS370_LOCUS40395</name>
</gene>
<dbReference type="AlphaFoldDB" id="A0A820I0T9"/>